<dbReference type="GO" id="GO:0005794">
    <property type="term" value="C:Golgi apparatus"/>
    <property type="evidence" value="ECO:0007669"/>
    <property type="project" value="UniProtKB-SubCell"/>
</dbReference>
<sequence length="1482" mass="165509">MDWLGGLSNIKGQITSITKDLLAESADEIPDPKTQLEKANERVAELESIVETQKAEIQSLKSRNAELQVHFESSQLRLDHATEQFEKELAEKEAIIRKLRADSTIERGEPEGQSTLSNKSRTADVDNLPESLYADCFAELASEDYHSVDNTARTGTATWPELRNEVAKLRTEVIKWRRLARQKKATCHPPSHDDSSAVSLELEKEIEDLKQRLLDLDEARQTELSALKDSNSEHINNLVEQLRDAKEEALSLRVQLEQSASQNAPPQQLPVSTIDHLPGTSVANVAVEEKSGRKKQRAGKKKKSKPLTSNEFESANTDVEKQLPICFSTKQFKDDSTQTDSVQPLTETSDDYEEVEFTRHKSSPFTPCQTNAQSQTMLEAETAAVQAEPETRTVEVQTSQSPVTQLHIEVCSVASRAISSSCSPTPSAPDAAESGTLQTALDDHRSQISDVSDVSSYSRQLDDLVHQLTEEMHMYEKVVNEVVSTVTNCLPSFPLDPAAAAEGKTLSISETVERRSESDEVTIAQQLSALQISLKARCERLAAIRKTRHQKSSKSRESDISLRSLPESLTSDVNPSHSHSPLDSRSQTPGRKQICDATESEVDGWQDDDFPEALSLSKTSSPKLSQNRVEAGGDNIKLQTIPRSESSETVACDLRSTVHELELRLHETKVAHEARVAELEAMLEPARQLQGTLQSAVTQLASRLPPPPVPSPRLGGCESEWPPVDPQAQLALLLSAEAAACAELRRVHLALATAQESLSVLANERDQARMLLNQSEEADRLGLELPEQTFVSEGENSTVNLAHQLCLALDSEYTEQTWDADQWDLLLYELLKPRFTIDPNAGGSESADERVAQLTEEVMALQDILNQHTAFRSQAERDLRQLLSTVTAQREQLQKLTIEKEKLETELAEVRPSVNSRQADSDDLSRTAIQKLSELVRSKEEELELLRRRCEDLKQIIRSAGEGLKGSEGESSGQISVDGDEEDLVTVLERLTENYFSAKTHAQRCETMYESAVTALQQKHAESQSYHAELQRVYANLVTSEERNQTLQEEASSLRQTLSELQVSKLVVKHQSSTTSEVDRQSGALTENSVISAASQKVDSCMESHAGCDETKLLAEIARLQAHLLEMEESYTTEALNAESREVTLRTQLREAETRLQQLDQLNQTAEDRMLHVHLERDQLRTQAEDYRNEIAALKSGLANLQSVLDSFQKNQQSAVSAETDHIRLELQRARQSEASVRNELERLNDQVKDREKLEENARQLTAQVQSHALQLSRIQAQVEQRDVLIENLRGRLAQMAVDTDSKIDKILMKNLLISYFQLPTSQRANGFRVIASLLQFTDEEFAKVGSEAGTIPRILNWFRNAVSNLPSGPPKDLTFSSTYPDKSFTELLLAFLENESGPHTPLRLSMDYYTPESVKRNVPHTNRQVTHNRLEVESTATPEFTYVEPKPPITDPFVCPTISSTDQKTTPDQLSQTPKNLLFIM</sequence>
<dbReference type="GO" id="GO:0031267">
    <property type="term" value="F:small GTPase binding"/>
    <property type="evidence" value="ECO:0007669"/>
    <property type="project" value="TreeGrafter"/>
</dbReference>
<evidence type="ECO:0000313" key="7">
    <source>
        <dbReference type="EMBL" id="KAF8571170.1"/>
    </source>
</evidence>
<evidence type="ECO:0000256" key="4">
    <source>
        <dbReference type="SAM" id="Coils"/>
    </source>
</evidence>
<dbReference type="Proteomes" id="UP000699462">
    <property type="component" value="Unassembled WGS sequence"/>
</dbReference>
<proteinExistence type="predicted"/>
<evidence type="ECO:0000259" key="6">
    <source>
        <dbReference type="PROSITE" id="PS50913"/>
    </source>
</evidence>
<accession>A0A8T0DUB0</accession>
<dbReference type="GO" id="GO:0006888">
    <property type="term" value="P:endoplasmic reticulum to Golgi vesicle-mediated transport"/>
    <property type="evidence" value="ECO:0007669"/>
    <property type="project" value="TreeGrafter"/>
</dbReference>
<dbReference type="PANTHER" id="PTHR18921:SF2">
    <property type="entry name" value="THYROID RECEPTOR-INTERACTING PROTEIN 11"/>
    <property type="match status" value="1"/>
</dbReference>
<feature type="compositionally biased region" description="Basic residues" evidence="5">
    <location>
        <begin position="292"/>
        <end position="305"/>
    </location>
</feature>
<feature type="region of interest" description="Disordered" evidence="5">
    <location>
        <begin position="257"/>
        <end position="315"/>
    </location>
</feature>
<feature type="coiled-coil region" evidence="4">
    <location>
        <begin position="1142"/>
        <end position="1278"/>
    </location>
</feature>
<comment type="subcellular location">
    <subcellularLocation>
        <location evidence="1">Golgi apparatus</location>
    </subcellularLocation>
</comment>
<dbReference type="EMBL" id="JTDF01000671">
    <property type="protein sequence ID" value="KAF8571170.1"/>
    <property type="molecule type" value="Genomic_DNA"/>
</dbReference>
<keyword evidence="2" id="KW-0333">Golgi apparatus</keyword>
<name>A0A8T0DUB0_9TREM</name>
<comment type="caution">
    <text evidence="7">The sequence shown here is derived from an EMBL/GenBank/DDBJ whole genome shotgun (WGS) entry which is preliminary data.</text>
</comment>
<dbReference type="PROSITE" id="PS50913">
    <property type="entry name" value="GRIP"/>
    <property type="match status" value="1"/>
</dbReference>
<keyword evidence="7" id="KW-0675">Receptor</keyword>
<keyword evidence="3 4" id="KW-0175">Coiled coil</keyword>
<feature type="domain" description="GRIP" evidence="6">
    <location>
        <begin position="1299"/>
        <end position="1348"/>
    </location>
</feature>
<dbReference type="OrthoDB" id="425925at2759"/>
<feature type="region of interest" description="Disordered" evidence="5">
    <location>
        <begin position="101"/>
        <end position="123"/>
    </location>
</feature>
<feature type="compositionally biased region" description="Polar residues" evidence="5">
    <location>
        <begin position="306"/>
        <end position="315"/>
    </location>
</feature>
<gene>
    <name evidence="7" type="ORF">P879_03107</name>
</gene>
<feature type="compositionally biased region" description="Polar residues" evidence="5">
    <location>
        <begin position="567"/>
        <end position="590"/>
    </location>
</feature>
<feature type="compositionally biased region" description="Polar residues" evidence="5">
    <location>
        <begin position="257"/>
        <end position="271"/>
    </location>
</feature>
<reference evidence="7 8" key="1">
    <citation type="submission" date="2019-07" db="EMBL/GenBank/DDBJ databases">
        <title>Annotation for the trematode Paragonimus westermani.</title>
        <authorList>
            <person name="Choi Y.-J."/>
        </authorList>
    </citation>
    <scope>NUCLEOTIDE SEQUENCE [LARGE SCALE GENOMIC DNA]</scope>
    <source>
        <strain evidence="7">180907_Pwestermani</strain>
    </source>
</reference>
<evidence type="ECO:0000256" key="5">
    <source>
        <dbReference type="SAM" id="MobiDB-lite"/>
    </source>
</evidence>
<feature type="region of interest" description="Disordered" evidence="5">
    <location>
        <begin position="545"/>
        <end position="628"/>
    </location>
</feature>
<feature type="compositionally biased region" description="Basic and acidic residues" evidence="5">
    <location>
        <begin position="101"/>
        <end position="110"/>
    </location>
</feature>
<dbReference type="GO" id="GO:0007030">
    <property type="term" value="P:Golgi organization"/>
    <property type="evidence" value="ECO:0007669"/>
    <property type="project" value="TreeGrafter"/>
</dbReference>
<feature type="compositionally biased region" description="Acidic residues" evidence="5">
    <location>
        <begin position="598"/>
        <end position="611"/>
    </location>
</feature>
<feature type="coiled-coil region" evidence="4">
    <location>
        <begin position="1030"/>
        <end position="1064"/>
    </location>
</feature>
<feature type="compositionally biased region" description="Low complexity" evidence="5">
    <location>
        <begin position="614"/>
        <end position="625"/>
    </location>
</feature>
<evidence type="ECO:0000313" key="8">
    <source>
        <dbReference type="Proteomes" id="UP000699462"/>
    </source>
</evidence>
<evidence type="ECO:0000256" key="1">
    <source>
        <dbReference type="ARBA" id="ARBA00004555"/>
    </source>
</evidence>
<organism evidence="7 8">
    <name type="scientific">Paragonimus westermani</name>
    <dbReference type="NCBI Taxonomy" id="34504"/>
    <lineage>
        <taxon>Eukaryota</taxon>
        <taxon>Metazoa</taxon>
        <taxon>Spiralia</taxon>
        <taxon>Lophotrochozoa</taxon>
        <taxon>Platyhelminthes</taxon>
        <taxon>Trematoda</taxon>
        <taxon>Digenea</taxon>
        <taxon>Plagiorchiida</taxon>
        <taxon>Troglotremata</taxon>
        <taxon>Troglotrematidae</taxon>
        <taxon>Paragonimus</taxon>
    </lineage>
</organism>
<evidence type="ECO:0000256" key="3">
    <source>
        <dbReference type="ARBA" id="ARBA00023054"/>
    </source>
</evidence>
<protein>
    <submittedName>
        <fullName evidence="7">Thyroid receptor-interacting protein 11</fullName>
    </submittedName>
</protein>
<feature type="coiled-coil region" evidence="4">
    <location>
        <begin position="844"/>
        <end position="956"/>
    </location>
</feature>
<evidence type="ECO:0000256" key="2">
    <source>
        <dbReference type="ARBA" id="ARBA00023034"/>
    </source>
</evidence>
<keyword evidence="8" id="KW-1185">Reference proteome</keyword>
<dbReference type="PANTHER" id="PTHR18921">
    <property type="entry name" value="MYOSIN HEAVY CHAIN - RELATED"/>
    <property type="match status" value="1"/>
</dbReference>
<dbReference type="InterPro" id="IPR000237">
    <property type="entry name" value="GRIP_dom"/>
</dbReference>